<dbReference type="SMART" id="SM00822">
    <property type="entry name" value="PKS_KR"/>
    <property type="match status" value="1"/>
</dbReference>
<dbReference type="SUPFAM" id="SSF51735">
    <property type="entry name" value="NAD(P)-binding Rossmann-fold domains"/>
    <property type="match status" value="1"/>
</dbReference>
<dbReference type="InterPro" id="IPR036291">
    <property type="entry name" value="NAD(P)-bd_dom_sf"/>
</dbReference>
<sequence>MSALFSLSLWLAAWATVAMALLAIGSHVSRRLWQRPFVLDGKVIVITGAGSGIGRRLAEQLWRCTPRGVTLALLDVDEVALKAARSHLLELRAPEGSASVNVYECDVSDERAVAACIECVLADVAPRSIDVLVNNAGVVNGRTVEELTPAELQRVFAVNVFAHFWMAKHVLPSMKRSADAMIVSIASILAFGPAAKLADYCASKAAVASFHDSLRLELRREGVSHIRTLLVCPLGIRTGMFEGIFDGDQGLWGLQTVVAPLLSEDQVVRRIHRAMLNGEREVISCLDGAVGLVHAWTTPALRLLPVPIRDAFADAVGAVRGMDTFVGRSQKPRD</sequence>
<dbReference type="InterPro" id="IPR020904">
    <property type="entry name" value="Sc_DH/Rdtase_CS"/>
</dbReference>
<evidence type="ECO:0000259" key="5">
    <source>
        <dbReference type="SMART" id="SM00822"/>
    </source>
</evidence>
<evidence type="ECO:0000256" key="4">
    <source>
        <dbReference type="SAM" id="SignalP"/>
    </source>
</evidence>
<keyword evidence="2" id="KW-0560">Oxidoreductase</keyword>
<reference evidence="6" key="1">
    <citation type="submission" date="2021-12" db="EMBL/GenBank/DDBJ databases">
        <title>Prjna785345.</title>
        <authorList>
            <person name="Rujirawat T."/>
            <person name="Krajaejun T."/>
        </authorList>
    </citation>
    <scope>NUCLEOTIDE SEQUENCE</scope>
    <source>
        <strain evidence="6">Pi057C3</strain>
    </source>
</reference>
<evidence type="ECO:0000256" key="3">
    <source>
        <dbReference type="RuleBase" id="RU000363"/>
    </source>
</evidence>
<dbReference type="PRINTS" id="PR00080">
    <property type="entry name" value="SDRFAMILY"/>
</dbReference>
<proteinExistence type="inferred from homology"/>
<keyword evidence="4" id="KW-0732">Signal</keyword>
<dbReference type="EMBL" id="JAKCXM010000481">
    <property type="protein sequence ID" value="KAJ0393575.1"/>
    <property type="molecule type" value="Genomic_DNA"/>
</dbReference>
<name>A0AAD5Q6V8_PYTIN</name>
<dbReference type="Pfam" id="PF00106">
    <property type="entry name" value="adh_short"/>
    <property type="match status" value="1"/>
</dbReference>
<dbReference type="PRINTS" id="PR00081">
    <property type="entry name" value="GDHRDH"/>
</dbReference>
<comment type="caution">
    <text evidence="6">The sequence shown here is derived from an EMBL/GenBank/DDBJ whole genome shotgun (WGS) entry which is preliminary data.</text>
</comment>
<gene>
    <name evidence="6" type="ORF">P43SY_005144</name>
</gene>
<evidence type="ECO:0000313" key="7">
    <source>
        <dbReference type="Proteomes" id="UP001209570"/>
    </source>
</evidence>
<keyword evidence="7" id="KW-1185">Reference proteome</keyword>
<protein>
    <recommendedName>
        <fullName evidence="5">Ketoreductase domain-containing protein</fullName>
    </recommendedName>
</protein>
<dbReference type="AlphaFoldDB" id="A0AAD5Q6V8"/>
<dbReference type="PANTHER" id="PTHR24322:SF736">
    <property type="entry name" value="RETINOL DEHYDROGENASE 10"/>
    <property type="match status" value="1"/>
</dbReference>
<evidence type="ECO:0000313" key="6">
    <source>
        <dbReference type="EMBL" id="KAJ0393575.1"/>
    </source>
</evidence>
<dbReference type="InterPro" id="IPR057326">
    <property type="entry name" value="KR_dom"/>
</dbReference>
<dbReference type="PROSITE" id="PS00061">
    <property type="entry name" value="ADH_SHORT"/>
    <property type="match status" value="1"/>
</dbReference>
<dbReference type="Gene3D" id="3.40.50.720">
    <property type="entry name" value="NAD(P)-binding Rossmann-like Domain"/>
    <property type="match status" value="1"/>
</dbReference>
<dbReference type="InterPro" id="IPR002347">
    <property type="entry name" value="SDR_fam"/>
</dbReference>
<feature type="signal peptide" evidence="4">
    <location>
        <begin position="1"/>
        <end position="20"/>
    </location>
</feature>
<dbReference type="PANTHER" id="PTHR24322">
    <property type="entry name" value="PKSB"/>
    <property type="match status" value="1"/>
</dbReference>
<dbReference type="Proteomes" id="UP001209570">
    <property type="component" value="Unassembled WGS sequence"/>
</dbReference>
<organism evidence="6 7">
    <name type="scientific">Pythium insidiosum</name>
    <name type="common">Pythiosis disease agent</name>
    <dbReference type="NCBI Taxonomy" id="114742"/>
    <lineage>
        <taxon>Eukaryota</taxon>
        <taxon>Sar</taxon>
        <taxon>Stramenopiles</taxon>
        <taxon>Oomycota</taxon>
        <taxon>Peronosporomycetes</taxon>
        <taxon>Pythiales</taxon>
        <taxon>Pythiaceae</taxon>
        <taxon>Pythium</taxon>
    </lineage>
</organism>
<feature type="chain" id="PRO_5042098542" description="Ketoreductase domain-containing protein" evidence="4">
    <location>
        <begin position="21"/>
        <end position="334"/>
    </location>
</feature>
<evidence type="ECO:0000256" key="1">
    <source>
        <dbReference type="ARBA" id="ARBA00006484"/>
    </source>
</evidence>
<accession>A0AAD5Q6V8</accession>
<dbReference type="GO" id="GO:0016616">
    <property type="term" value="F:oxidoreductase activity, acting on the CH-OH group of donors, NAD or NADP as acceptor"/>
    <property type="evidence" value="ECO:0007669"/>
    <property type="project" value="TreeGrafter"/>
</dbReference>
<evidence type="ECO:0000256" key="2">
    <source>
        <dbReference type="ARBA" id="ARBA00023002"/>
    </source>
</evidence>
<comment type="similarity">
    <text evidence="1 3">Belongs to the short-chain dehydrogenases/reductases (SDR) family.</text>
</comment>
<feature type="domain" description="Ketoreductase" evidence="5">
    <location>
        <begin position="42"/>
        <end position="255"/>
    </location>
</feature>